<dbReference type="InterPro" id="IPR030987">
    <property type="entry name" value="AbiV"/>
</dbReference>
<dbReference type="AlphaFoldDB" id="V5F559"/>
<dbReference type="OrthoDB" id="5906511at2"/>
<protein>
    <recommendedName>
        <fullName evidence="3">AbiV family abortive infection protein</fullName>
    </recommendedName>
</protein>
<dbReference type="EMBL" id="BAUJ01000049">
    <property type="protein sequence ID" value="GAD90629.1"/>
    <property type="molecule type" value="Genomic_DNA"/>
</dbReference>
<evidence type="ECO:0008006" key="3">
    <source>
        <dbReference type="Google" id="ProtNLM"/>
    </source>
</evidence>
<dbReference type="Proteomes" id="UP000017800">
    <property type="component" value="Unassembled WGS sequence"/>
</dbReference>
<dbReference type="RefSeq" id="WP_023404951.1">
    <property type="nucleotide sequence ID" value="NZ_BAUJ01000049.1"/>
</dbReference>
<dbReference type="eggNOG" id="ENOG5031P94">
    <property type="taxonomic scope" value="Bacteria"/>
</dbReference>
<reference evidence="1 2" key="1">
    <citation type="submission" date="2013-10" db="EMBL/GenBank/DDBJ databases">
        <authorList>
            <person name="Ichikawa N."/>
            <person name="Kimura A."/>
            <person name="Ohji S."/>
            <person name="Hosoyama A."/>
            <person name="Fujita N."/>
        </authorList>
    </citation>
    <scope>NUCLEOTIDE SEQUENCE [LARGE SCALE GENOMIC DNA]</scope>
    <source>
        <strain evidence="1 2">NBRC 102217</strain>
    </source>
</reference>
<gene>
    <name evidence="1" type="ORF">VHA01S_049_00240</name>
</gene>
<sequence>MQQTKIATSHFDMLFDGAIKCMKNAQELCDEAELLHQHGKFARAFALSHFAHEEFANSVLLFRALLDVSTQKKVNWKKLKRHTLSPKQKCATKVAITKALLVDLHLDADAATKQLILEIELKKIRQNHALYTQCINTEFVLPSERISETQSEKYMNLAIYRIAKLGPALVELRNLQGMTKQEVKLRFSKKALKNMQVFLAVVLESNG</sequence>
<evidence type="ECO:0000313" key="1">
    <source>
        <dbReference type="EMBL" id="GAD90629.1"/>
    </source>
</evidence>
<dbReference type="NCBIfam" id="TIGR04498">
    <property type="entry name" value="AbiV_defense"/>
    <property type="match status" value="1"/>
</dbReference>
<evidence type="ECO:0000313" key="2">
    <source>
        <dbReference type="Proteomes" id="UP000017800"/>
    </source>
</evidence>
<proteinExistence type="predicted"/>
<dbReference type="Pfam" id="PF18728">
    <property type="entry name" value="HEPN_AbiV"/>
    <property type="match status" value="1"/>
</dbReference>
<keyword evidence="2" id="KW-1185">Reference proteome</keyword>
<reference evidence="1 2" key="2">
    <citation type="submission" date="2013-11" db="EMBL/GenBank/DDBJ databases">
        <title>Whole genome shotgun sequence of Vibrio halioticoli NBRC 102217.</title>
        <authorList>
            <person name="Isaki S."/>
            <person name="Kimura A."/>
            <person name="Ohji S."/>
            <person name="Hosoyama A."/>
            <person name="Fujita N."/>
            <person name="Hashimoto M."/>
            <person name="Hosoyama Y."/>
            <person name="Yamazoe A."/>
        </authorList>
    </citation>
    <scope>NUCLEOTIDE SEQUENCE [LARGE SCALE GENOMIC DNA]</scope>
    <source>
        <strain evidence="1 2">NBRC 102217</strain>
    </source>
</reference>
<comment type="caution">
    <text evidence="1">The sequence shown here is derived from an EMBL/GenBank/DDBJ whole genome shotgun (WGS) entry which is preliminary data.</text>
</comment>
<accession>V5F559</accession>
<organism evidence="1 2">
    <name type="scientific">Vibrio halioticoli NBRC 102217</name>
    <dbReference type="NCBI Taxonomy" id="1219072"/>
    <lineage>
        <taxon>Bacteria</taxon>
        <taxon>Pseudomonadati</taxon>
        <taxon>Pseudomonadota</taxon>
        <taxon>Gammaproteobacteria</taxon>
        <taxon>Vibrionales</taxon>
        <taxon>Vibrionaceae</taxon>
        <taxon>Vibrio</taxon>
    </lineage>
</organism>
<name>V5F559_9VIBR</name>